<reference evidence="2 3" key="1">
    <citation type="journal article" date="2012" name="Genome Biol.">
        <title>The genome of the polar eukaryotic microalga coccomyxa subellipsoidea reveals traits of cold adaptation.</title>
        <authorList>
            <person name="Blanc G."/>
            <person name="Agarkova I."/>
            <person name="Grimwood J."/>
            <person name="Kuo A."/>
            <person name="Brueggeman A."/>
            <person name="Dunigan D."/>
            <person name="Gurnon J."/>
            <person name="Ladunga I."/>
            <person name="Lindquist E."/>
            <person name="Lucas S."/>
            <person name="Pangilinan J."/>
            <person name="Proschold T."/>
            <person name="Salamov A."/>
            <person name="Schmutz J."/>
            <person name="Weeks D."/>
            <person name="Yamada T."/>
            <person name="Claverie J.M."/>
            <person name="Grigoriev I."/>
            <person name="Van Etten J."/>
            <person name="Lomsadze A."/>
            <person name="Borodovsky M."/>
        </authorList>
    </citation>
    <scope>NUCLEOTIDE SEQUENCE [LARGE SCALE GENOMIC DNA]</scope>
    <source>
        <strain evidence="2 3">C-169</strain>
    </source>
</reference>
<sequence>MEAAIAKREEHFRIQADGRCQCLLNGHVFGSNPQDLLKFIGGAKYQRLLAKAENEKQIKRYEPFIHTSKNFGDKMYCSLTCHLMNKNLASIERHVQGKKYRKAKELHDKGEFELIVEPDLVEEDEDEDEEETEAPMDADITIPSRLPTMEEEAGVQGDEVPEVKIQQAQAKCGSPMRRKQRTAHHKKKRQKAMP</sequence>
<feature type="compositionally biased region" description="Acidic residues" evidence="1">
    <location>
        <begin position="118"/>
        <end position="136"/>
    </location>
</feature>
<protein>
    <recommendedName>
        <fullName evidence="4">Surfeit locus protein 2</fullName>
    </recommendedName>
</protein>
<dbReference type="GeneID" id="17041471"/>
<name>I0YYL0_COCSC</name>
<evidence type="ECO:0000313" key="3">
    <source>
        <dbReference type="Proteomes" id="UP000007264"/>
    </source>
</evidence>
<proteinExistence type="predicted"/>
<evidence type="ECO:0000313" key="2">
    <source>
        <dbReference type="EMBL" id="EIE23479.1"/>
    </source>
</evidence>
<dbReference type="EMBL" id="AGSI01000007">
    <property type="protein sequence ID" value="EIE23479.1"/>
    <property type="molecule type" value="Genomic_DNA"/>
</dbReference>
<dbReference type="OrthoDB" id="514332at2759"/>
<feature type="compositionally biased region" description="Basic residues" evidence="1">
    <location>
        <begin position="176"/>
        <end position="194"/>
    </location>
</feature>
<gene>
    <name evidence="2" type="ORF">COCSUDRAFT_65937</name>
</gene>
<dbReference type="PANTHER" id="PTHR34348:SF1">
    <property type="entry name" value="SURFEIT LOCUS PROTEIN 2"/>
    <property type="match status" value="1"/>
</dbReference>
<dbReference type="eggNOG" id="ENOG502RYGJ">
    <property type="taxonomic scope" value="Eukaryota"/>
</dbReference>
<dbReference type="AlphaFoldDB" id="I0YYL0"/>
<dbReference type="Proteomes" id="UP000007264">
    <property type="component" value="Unassembled WGS sequence"/>
</dbReference>
<dbReference type="STRING" id="574566.I0YYL0"/>
<dbReference type="InterPro" id="IPR008833">
    <property type="entry name" value="Surf2"/>
</dbReference>
<keyword evidence="3" id="KW-1185">Reference proteome</keyword>
<comment type="caution">
    <text evidence="2">The sequence shown here is derived from an EMBL/GenBank/DDBJ whole genome shotgun (WGS) entry which is preliminary data.</text>
</comment>
<accession>I0YYL0</accession>
<organism evidence="2 3">
    <name type="scientific">Coccomyxa subellipsoidea (strain C-169)</name>
    <name type="common">Green microalga</name>
    <dbReference type="NCBI Taxonomy" id="574566"/>
    <lineage>
        <taxon>Eukaryota</taxon>
        <taxon>Viridiplantae</taxon>
        <taxon>Chlorophyta</taxon>
        <taxon>core chlorophytes</taxon>
        <taxon>Trebouxiophyceae</taxon>
        <taxon>Trebouxiophyceae incertae sedis</taxon>
        <taxon>Coccomyxaceae</taxon>
        <taxon>Coccomyxa</taxon>
        <taxon>Coccomyxa subellipsoidea</taxon>
    </lineage>
</organism>
<evidence type="ECO:0000256" key="1">
    <source>
        <dbReference type="SAM" id="MobiDB-lite"/>
    </source>
</evidence>
<evidence type="ECO:0008006" key="4">
    <source>
        <dbReference type="Google" id="ProtNLM"/>
    </source>
</evidence>
<dbReference type="RefSeq" id="XP_005648023.1">
    <property type="nucleotide sequence ID" value="XM_005647966.1"/>
</dbReference>
<feature type="region of interest" description="Disordered" evidence="1">
    <location>
        <begin position="118"/>
        <end position="194"/>
    </location>
</feature>
<dbReference type="KEGG" id="csl:COCSUDRAFT_65937"/>
<dbReference type="Pfam" id="PF05477">
    <property type="entry name" value="SURF2"/>
    <property type="match status" value="1"/>
</dbReference>
<dbReference type="PANTHER" id="PTHR34348">
    <property type="entry name" value="SURFEIT LOCUS PROTEIN 2"/>
    <property type="match status" value="1"/>
</dbReference>